<dbReference type="SUPFAM" id="SSF51366">
    <property type="entry name" value="Ribulose-phoshate binding barrel"/>
    <property type="match status" value="1"/>
</dbReference>
<dbReference type="Pfam" id="PF00697">
    <property type="entry name" value="PRAI"/>
    <property type="match status" value="1"/>
</dbReference>
<accession>A0A646KL08</accession>
<evidence type="ECO:0000256" key="9">
    <source>
        <dbReference type="HAMAP-Rule" id="MF_00135"/>
    </source>
</evidence>
<dbReference type="HAMAP" id="MF_00135">
    <property type="entry name" value="PRAI"/>
    <property type="match status" value="1"/>
</dbReference>
<dbReference type="Gene3D" id="3.20.20.70">
    <property type="entry name" value="Aldolase class I"/>
    <property type="match status" value="1"/>
</dbReference>
<dbReference type="InterPro" id="IPR013785">
    <property type="entry name" value="Aldolase_TIM"/>
</dbReference>
<keyword evidence="6 9" id="KW-0822">Tryptophan biosynthesis</keyword>
<evidence type="ECO:0000256" key="5">
    <source>
        <dbReference type="ARBA" id="ARBA00022605"/>
    </source>
</evidence>
<dbReference type="InterPro" id="IPR044643">
    <property type="entry name" value="TrpF_fam"/>
</dbReference>
<dbReference type="EC" id="5.3.1.24" evidence="3 9"/>
<dbReference type="PANTHER" id="PTHR42894:SF1">
    <property type="entry name" value="N-(5'-PHOSPHORIBOSYL)ANTHRANILATE ISOMERASE"/>
    <property type="match status" value="1"/>
</dbReference>
<comment type="caution">
    <text evidence="11">The sequence shown here is derived from an EMBL/GenBank/DDBJ whole genome shotgun (WGS) entry which is preliminary data.</text>
</comment>
<evidence type="ECO:0000256" key="6">
    <source>
        <dbReference type="ARBA" id="ARBA00022822"/>
    </source>
</evidence>
<evidence type="ECO:0000256" key="3">
    <source>
        <dbReference type="ARBA" id="ARBA00012572"/>
    </source>
</evidence>
<reference evidence="11 12" key="1">
    <citation type="submission" date="2019-05" db="EMBL/GenBank/DDBJ databases">
        <title>Comparative genomics and metabolomics analyses of clavulanic acid producing Streptomyces species provides insight into specialized metabolism and evolution of beta-lactam biosynthetic gene clusters.</title>
        <authorList>
            <person name="Moore M.A."/>
            <person name="Cruz-Morales P."/>
            <person name="Barona Gomez F."/>
            <person name="Kapil T."/>
        </authorList>
    </citation>
    <scope>NUCLEOTIDE SEQUENCE [LARGE SCALE GENOMIC DNA]</scope>
    <source>
        <strain evidence="11 12">NRRL 5741</strain>
    </source>
</reference>
<evidence type="ECO:0000313" key="12">
    <source>
        <dbReference type="Proteomes" id="UP000419138"/>
    </source>
</evidence>
<comment type="similarity">
    <text evidence="9">Belongs to the TrpF family.</text>
</comment>
<proteinExistence type="inferred from homology"/>
<dbReference type="EMBL" id="VCLA01000136">
    <property type="protein sequence ID" value="MQT01726.1"/>
    <property type="molecule type" value="Genomic_DNA"/>
</dbReference>
<organism evidence="11 12">
    <name type="scientific">Streptomyces jumonjinensis</name>
    <dbReference type="NCBI Taxonomy" id="1945"/>
    <lineage>
        <taxon>Bacteria</taxon>
        <taxon>Bacillati</taxon>
        <taxon>Actinomycetota</taxon>
        <taxon>Actinomycetes</taxon>
        <taxon>Kitasatosporales</taxon>
        <taxon>Streptomycetaceae</taxon>
        <taxon>Streptomyces</taxon>
    </lineage>
</organism>
<feature type="domain" description="N-(5'phosphoribosyl) anthranilate isomerase (PRAI)" evidence="10">
    <location>
        <begin position="49"/>
        <end position="194"/>
    </location>
</feature>
<evidence type="ECO:0000256" key="8">
    <source>
        <dbReference type="ARBA" id="ARBA00023235"/>
    </source>
</evidence>
<dbReference type="GO" id="GO:0000162">
    <property type="term" value="P:L-tryptophan biosynthetic process"/>
    <property type="evidence" value="ECO:0007669"/>
    <property type="project" value="UniProtKB-UniRule"/>
</dbReference>
<keyword evidence="8 9" id="KW-0413">Isomerase</keyword>
<keyword evidence="5 9" id="KW-0028">Amino-acid biosynthesis</keyword>
<dbReference type="UniPathway" id="UPA00035">
    <property type="reaction ID" value="UER00042"/>
</dbReference>
<comment type="catalytic activity">
    <reaction evidence="1 9">
        <text>N-(5-phospho-beta-D-ribosyl)anthranilate = 1-(2-carboxyphenylamino)-1-deoxy-D-ribulose 5-phosphate</text>
        <dbReference type="Rhea" id="RHEA:21540"/>
        <dbReference type="ChEBI" id="CHEBI:18277"/>
        <dbReference type="ChEBI" id="CHEBI:58613"/>
        <dbReference type="EC" id="5.3.1.24"/>
    </reaction>
</comment>
<sequence>MLVKICGAVSAGDMASLDAAGADLVGLWHGIPGGHAELSADELSALAAAAHRTARLRPVLVTFLDDAETVHRTMADARVRWVQLHGYQPPGMIRALKAAGDLTVIKVLHIAADGCVERPLIASYERAGTDLFLLDAVAEDGRIGSTARQLECAAVIEIADRIARPFLLAGGISADNRAEYQAVVEHPRFRGIDLDTAARDLGGRLRADRVMAVRRGWRAADDSGAVI</sequence>
<name>A0A646KL08_STRJU</name>
<keyword evidence="12" id="KW-1185">Reference proteome</keyword>
<dbReference type="AlphaFoldDB" id="A0A646KL08"/>
<gene>
    <name evidence="9" type="primary">trpF</name>
    <name evidence="11" type="ORF">FF041_16360</name>
</gene>
<dbReference type="PANTHER" id="PTHR42894">
    <property type="entry name" value="N-(5'-PHOSPHORIBOSYL)ANTHRANILATE ISOMERASE"/>
    <property type="match status" value="1"/>
</dbReference>
<dbReference type="OrthoDB" id="3692632at2"/>
<evidence type="ECO:0000256" key="7">
    <source>
        <dbReference type="ARBA" id="ARBA00023141"/>
    </source>
</evidence>
<evidence type="ECO:0000256" key="2">
    <source>
        <dbReference type="ARBA" id="ARBA00004664"/>
    </source>
</evidence>
<dbReference type="GO" id="GO:0004640">
    <property type="term" value="F:phosphoribosylanthranilate isomerase activity"/>
    <property type="evidence" value="ECO:0007669"/>
    <property type="project" value="UniProtKB-UniRule"/>
</dbReference>
<keyword evidence="7 9" id="KW-0057">Aromatic amino acid biosynthesis</keyword>
<evidence type="ECO:0000256" key="1">
    <source>
        <dbReference type="ARBA" id="ARBA00001164"/>
    </source>
</evidence>
<comment type="pathway">
    <text evidence="2 9">Amino-acid biosynthesis; L-tryptophan biosynthesis; L-tryptophan from chorismate: step 3/5.</text>
</comment>
<evidence type="ECO:0000259" key="10">
    <source>
        <dbReference type="Pfam" id="PF00697"/>
    </source>
</evidence>
<dbReference type="InterPro" id="IPR011060">
    <property type="entry name" value="RibuloseP-bd_barrel"/>
</dbReference>
<evidence type="ECO:0000313" key="11">
    <source>
        <dbReference type="EMBL" id="MQT01726.1"/>
    </source>
</evidence>
<dbReference type="InterPro" id="IPR001240">
    <property type="entry name" value="PRAI_dom"/>
</dbReference>
<evidence type="ECO:0000256" key="4">
    <source>
        <dbReference type="ARBA" id="ARBA00022272"/>
    </source>
</evidence>
<protein>
    <recommendedName>
        <fullName evidence="4 9">N-(5'-phosphoribosyl)anthranilate isomerase</fullName>
        <shortName evidence="9">PRAI</shortName>
        <ecNumber evidence="3 9">5.3.1.24</ecNumber>
    </recommendedName>
</protein>
<dbReference type="Proteomes" id="UP000419138">
    <property type="component" value="Unassembled WGS sequence"/>
</dbReference>